<dbReference type="RefSeq" id="WP_126403556.1">
    <property type="nucleotide sequence ID" value="NZ_LR134266.1"/>
</dbReference>
<dbReference type="Proteomes" id="UP000270025">
    <property type="component" value="Chromosome"/>
</dbReference>
<dbReference type="InterPro" id="IPR045155">
    <property type="entry name" value="Beta-lactam_cat"/>
</dbReference>
<evidence type="ECO:0000259" key="1">
    <source>
        <dbReference type="Pfam" id="PF13354"/>
    </source>
</evidence>
<accession>A0A3S5DZ08</accession>
<protein>
    <submittedName>
        <fullName evidence="2">Beta-lactamase</fullName>
        <ecNumber evidence="2">3.5.2.6</ecNumber>
    </submittedName>
</protein>
<dbReference type="GO" id="GO:0030655">
    <property type="term" value="P:beta-lactam antibiotic catabolic process"/>
    <property type="evidence" value="ECO:0007669"/>
    <property type="project" value="InterPro"/>
</dbReference>
<sequence>MNKLVYWMVFPTFLATQPLSDSSQPQVPLTSDSSYTSQIGTQDHFFVSIPSNPNVYQPIVTYSDPELSQKAGEIRPDTPFTVDQLFVNDQGKSVFKLSNKQYVVADQDQIYEDSILELTEEKKTMWLSSSFTVYDQPLVNGAKSKKTSLAPYSKVEITKSAKTLKGTYLEISGQGWISKDELSATDNRMEEVQAILNQKYNKDGIAVYVKQVDTGKTAGIHEDQEMYSASIAKLLYLYYTQKELNENHVDLQTPLKYTKEVNDYPGAYEPEGSGSISKTPDDKEYTVADLINRVAKESDNVAQNILGYYVTHQSDKEFQKVTNKIAGKTWNVENRMASAKMAGNVMEAIYQQNGGIIDALSDTRFDDQRISKDIPVKVAHKIGDAYDFRHDVAIVYTDSPFILAIFTDHSDYETISAIAKDIYEVLQ</sequence>
<name>A0A3S5DZ08_9STRE</name>
<keyword evidence="2" id="KW-0378">Hydrolase</keyword>
<evidence type="ECO:0000313" key="2">
    <source>
        <dbReference type="EMBL" id="VED66267.1"/>
    </source>
</evidence>
<dbReference type="KEGG" id="svf:NCTC3166_00011"/>
<gene>
    <name evidence="2" type="ORF">NCTC3166_00011</name>
</gene>
<dbReference type="Gene3D" id="3.40.710.10">
    <property type="entry name" value="DD-peptidase/beta-lactamase superfamily"/>
    <property type="match status" value="1"/>
</dbReference>
<dbReference type="GO" id="GO:0046677">
    <property type="term" value="P:response to antibiotic"/>
    <property type="evidence" value="ECO:0007669"/>
    <property type="project" value="InterPro"/>
</dbReference>
<dbReference type="EMBL" id="LR134266">
    <property type="protein sequence ID" value="VED66267.1"/>
    <property type="molecule type" value="Genomic_DNA"/>
</dbReference>
<dbReference type="Gene3D" id="2.30.30.170">
    <property type="match status" value="1"/>
</dbReference>
<evidence type="ECO:0000313" key="3">
    <source>
        <dbReference type="Proteomes" id="UP000270025"/>
    </source>
</evidence>
<organism evidence="2 3">
    <name type="scientific">Streptococcus viridans</name>
    <dbReference type="NCBI Taxonomy" id="78535"/>
    <lineage>
        <taxon>Bacteria</taxon>
        <taxon>Bacillati</taxon>
        <taxon>Bacillota</taxon>
        <taxon>Bacilli</taxon>
        <taxon>Lactobacillales</taxon>
        <taxon>Streptococcaceae</taxon>
        <taxon>Streptococcus</taxon>
    </lineage>
</organism>
<keyword evidence="3" id="KW-1185">Reference proteome</keyword>
<dbReference type="Pfam" id="PF13354">
    <property type="entry name" value="Beta-lactamase2"/>
    <property type="match status" value="1"/>
</dbReference>
<dbReference type="InterPro" id="IPR000871">
    <property type="entry name" value="Beta-lactam_class-A"/>
</dbReference>
<dbReference type="SUPFAM" id="SSF56601">
    <property type="entry name" value="beta-lactamase/transpeptidase-like"/>
    <property type="match status" value="1"/>
</dbReference>
<proteinExistence type="predicted"/>
<dbReference type="InterPro" id="IPR012338">
    <property type="entry name" value="Beta-lactam/transpept-like"/>
</dbReference>
<dbReference type="PANTHER" id="PTHR35333:SF3">
    <property type="entry name" value="BETA-LACTAMASE-TYPE TRANSPEPTIDASE FOLD CONTAINING PROTEIN"/>
    <property type="match status" value="1"/>
</dbReference>
<feature type="domain" description="Beta-lactamase class A catalytic" evidence="1">
    <location>
        <begin position="207"/>
        <end position="407"/>
    </location>
</feature>
<dbReference type="AlphaFoldDB" id="A0A3S5DZ08"/>
<dbReference type="EC" id="3.5.2.6" evidence="2"/>
<reference evidence="2 3" key="1">
    <citation type="submission" date="2018-12" db="EMBL/GenBank/DDBJ databases">
        <authorList>
            <consortium name="Pathogen Informatics"/>
        </authorList>
    </citation>
    <scope>NUCLEOTIDE SEQUENCE [LARGE SCALE GENOMIC DNA]</scope>
    <source>
        <strain evidence="2 3">NCTC3166</strain>
    </source>
</reference>
<dbReference type="GO" id="GO:0008800">
    <property type="term" value="F:beta-lactamase activity"/>
    <property type="evidence" value="ECO:0007669"/>
    <property type="project" value="UniProtKB-EC"/>
</dbReference>
<dbReference type="PANTHER" id="PTHR35333">
    <property type="entry name" value="BETA-LACTAMASE"/>
    <property type="match status" value="1"/>
</dbReference>
<dbReference type="InterPro" id="IPR038200">
    <property type="entry name" value="GW_dom_sf"/>
</dbReference>